<dbReference type="AlphaFoldDB" id="A0AAW1JWA2"/>
<gene>
    <name evidence="1" type="ORF">QE152_g27417</name>
</gene>
<comment type="caution">
    <text evidence="1">The sequence shown here is derived from an EMBL/GenBank/DDBJ whole genome shotgun (WGS) entry which is preliminary data.</text>
</comment>
<name>A0AAW1JWA2_POPJA</name>
<reference evidence="1 2" key="1">
    <citation type="journal article" date="2024" name="BMC Genomics">
        <title>De novo assembly and annotation of Popillia japonica's genome with initial clues to its potential as an invasive pest.</title>
        <authorList>
            <person name="Cucini C."/>
            <person name="Boschi S."/>
            <person name="Funari R."/>
            <person name="Cardaioli E."/>
            <person name="Iannotti N."/>
            <person name="Marturano G."/>
            <person name="Paoli F."/>
            <person name="Bruttini M."/>
            <person name="Carapelli A."/>
            <person name="Frati F."/>
            <person name="Nardi F."/>
        </authorList>
    </citation>
    <scope>NUCLEOTIDE SEQUENCE [LARGE SCALE GENOMIC DNA]</scope>
    <source>
        <strain evidence="1">DMR45628</strain>
    </source>
</reference>
<dbReference type="Proteomes" id="UP001458880">
    <property type="component" value="Unassembled WGS sequence"/>
</dbReference>
<proteinExistence type="predicted"/>
<keyword evidence="2" id="KW-1185">Reference proteome</keyword>
<organism evidence="1 2">
    <name type="scientific">Popillia japonica</name>
    <name type="common">Japanese beetle</name>
    <dbReference type="NCBI Taxonomy" id="7064"/>
    <lineage>
        <taxon>Eukaryota</taxon>
        <taxon>Metazoa</taxon>
        <taxon>Ecdysozoa</taxon>
        <taxon>Arthropoda</taxon>
        <taxon>Hexapoda</taxon>
        <taxon>Insecta</taxon>
        <taxon>Pterygota</taxon>
        <taxon>Neoptera</taxon>
        <taxon>Endopterygota</taxon>
        <taxon>Coleoptera</taxon>
        <taxon>Polyphaga</taxon>
        <taxon>Scarabaeiformia</taxon>
        <taxon>Scarabaeidae</taxon>
        <taxon>Rutelinae</taxon>
        <taxon>Popillia</taxon>
    </lineage>
</organism>
<dbReference type="EMBL" id="JASPKY010000336">
    <property type="protein sequence ID" value="KAK9708101.1"/>
    <property type="molecule type" value="Genomic_DNA"/>
</dbReference>
<accession>A0AAW1JWA2</accession>
<evidence type="ECO:0000313" key="2">
    <source>
        <dbReference type="Proteomes" id="UP001458880"/>
    </source>
</evidence>
<sequence length="141" mass="16180">MGYDANASQWYLERLQEWTNNDISLQLGTTGVTSELPDCVTSFLDYPTDCAALDRGFNNEPPVDGFFENRPRTGRDFSACFAFLSISRWLEPSQERYTIFQLPTRSFLFYSIRAVTARWGFYRTPVHAAIPPSQQDESDGR</sequence>
<evidence type="ECO:0000313" key="1">
    <source>
        <dbReference type="EMBL" id="KAK9708101.1"/>
    </source>
</evidence>
<protein>
    <submittedName>
        <fullName evidence="1">Uncharacterized protein</fullName>
    </submittedName>
</protein>